<evidence type="ECO:0000313" key="1">
    <source>
        <dbReference type="EMBL" id="CAB1449184.1"/>
    </source>
</evidence>
<proteinExistence type="predicted"/>
<sequence>MLAEVRSLHSKRSVPFSYHFGIKEFLMNGVVSLLTLLDRDETVRLLLLLLDSDKVRMLDLNERPDSDPTLQT</sequence>
<comment type="caution">
    <text evidence="1">The sequence shown here is derived from an EMBL/GenBank/DDBJ whole genome shotgun (WGS) entry which is preliminary data.</text>
</comment>
<keyword evidence="2" id="KW-1185">Reference proteome</keyword>
<protein>
    <submittedName>
        <fullName evidence="1">Uncharacterized protein</fullName>
    </submittedName>
</protein>
<dbReference type="AlphaFoldDB" id="A0A9N7VGQ2"/>
<gene>
    <name evidence="1" type="ORF">PLEPLA_LOCUS36865</name>
</gene>
<organism evidence="1 2">
    <name type="scientific">Pleuronectes platessa</name>
    <name type="common">European plaice</name>
    <dbReference type="NCBI Taxonomy" id="8262"/>
    <lineage>
        <taxon>Eukaryota</taxon>
        <taxon>Metazoa</taxon>
        <taxon>Chordata</taxon>
        <taxon>Craniata</taxon>
        <taxon>Vertebrata</taxon>
        <taxon>Euteleostomi</taxon>
        <taxon>Actinopterygii</taxon>
        <taxon>Neopterygii</taxon>
        <taxon>Teleostei</taxon>
        <taxon>Neoteleostei</taxon>
        <taxon>Acanthomorphata</taxon>
        <taxon>Carangaria</taxon>
        <taxon>Pleuronectiformes</taxon>
        <taxon>Pleuronectoidei</taxon>
        <taxon>Pleuronectidae</taxon>
        <taxon>Pleuronectes</taxon>
    </lineage>
</organism>
<reference evidence="1" key="1">
    <citation type="submission" date="2020-03" db="EMBL/GenBank/DDBJ databases">
        <authorList>
            <person name="Weist P."/>
        </authorList>
    </citation>
    <scope>NUCLEOTIDE SEQUENCE</scope>
</reference>
<dbReference type="EMBL" id="CADEAL010004004">
    <property type="protein sequence ID" value="CAB1449184.1"/>
    <property type="molecule type" value="Genomic_DNA"/>
</dbReference>
<evidence type="ECO:0000313" key="2">
    <source>
        <dbReference type="Proteomes" id="UP001153269"/>
    </source>
</evidence>
<dbReference type="Proteomes" id="UP001153269">
    <property type="component" value="Unassembled WGS sequence"/>
</dbReference>
<accession>A0A9N7VGQ2</accession>
<name>A0A9N7VGQ2_PLEPL</name>